<feature type="transmembrane region" description="Helical" evidence="1">
    <location>
        <begin position="115"/>
        <end position="136"/>
    </location>
</feature>
<dbReference type="RefSeq" id="WP_126673673.1">
    <property type="nucleotide sequence ID" value="NZ_RYZR01000005.1"/>
</dbReference>
<keyword evidence="3" id="KW-1185">Reference proteome</keyword>
<dbReference type="OrthoDB" id="288800at2"/>
<dbReference type="AlphaFoldDB" id="A0A3S0REP7"/>
<keyword evidence="1" id="KW-0812">Transmembrane</keyword>
<dbReference type="Pfam" id="PF11086">
    <property type="entry name" value="DUF2878"/>
    <property type="match status" value="1"/>
</dbReference>
<keyword evidence="1" id="KW-1133">Transmembrane helix</keyword>
<feature type="transmembrane region" description="Helical" evidence="1">
    <location>
        <begin position="12"/>
        <end position="39"/>
    </location>
</feature>
<feature type="transmembrane region" description="Helical" evidence="1">
    <location>
        <begin position="51"/>
        <end position="70"/>
    </location>
</feature>
<feature type="transmembrane region" description="Helical" evidence="1">
    <location>
        <begin position="82"/>
        <end position="103"/>
    </location>
</feature>
<evidence type="ECO:0000313" key="3">
    <source>
        <dbReference type="Proteomes" id="UP000267077"/>
    </source>
</evidence>
<feature type="transmembrane region" description="Helical" evidence="1">
    <location>
        <begin position="148"/>
        <end position="167"/>
    </location>
</feature>
<comment type="caution">
    <text evidence="2">The sequence shown here is derived from an EMBL/GenBank/DDBJ whole genome shotgun (WGS) entry which is preliminary data.</text>
</comment>
<keyword evidence="1" id="KW-0472">Membrane</keyword>
<protein>
    <submittedName>
        <fullName evidence="2">DUF2878 domain-containing protein</fullName>
    </submittedName>
</protein>
<accession>A0A3S0REP7</accession>
<dbReference type="InterPro" id="IPR021306">
    <property type="entry name" value="DUF2878"/>
</dbReference>
<evidence type="ECO:0000256" key="1">
    <source>
        <dbReference type="SAM" id="Phobius"/>
    </source>
</evidence>
<gene>
    <name evidence="2" type="ORF">EKH79_10185</name>
</gene>
<proteinExistence type="predicted"/>
<organism evidence="2 3">
    <name type="scientific">Dyella dinghuensis</name>
    <dbReference type="NCBI Taxonomy" id="1920169"/>
    <lineage>
        <taxon>Bacteria</taxon>
        <taxon>Pseudomonadati</taxon>
        <taxon>Pseudomonadota</taxon>
        <taxon>Gammaproteobacteria</taxon>
        <taxon>Lysobacterales</taxon>
        <taxon>Rhodanobacteraceae</taxon>
        <taxon>Dyella</taxon>
    </lineage>
</organism>
<sequence>MNFWGNLIGYQVVWFTAVIGAAHGKTWPGVTVGALFVLWQILRADYPYAEWRLLICAVTLGIVIEGVLARTSWATYAASAPAIPPGGAPLWILAIWASFSTTLNRSLAYLRERLWLAWLLGAIGAPLAYLGAQRGWGSVVFQQPSWRGLTWIACSWAVAMPLLAFLARRWTSLYRLKPALIRTTKS</sequence>
<reference evidence="2 3" key="1">
    <citation type="submission" date="2018-12" db="EMBL/GenBank/DDBJ databases">
        <title>Dyella dinghuensis sp. nov. DHOA06 and Dyella choica sp. nov. 4M-K27, isolated from forest soil.</title>
        <authorList>
            <person name="Qiu L.-H."/>
            <person name="Gao Z.-H."/>
        </authorList>
    </citation>
    <scope>NUCLEOTIDE SEQUENCE [LARGE SCALE GENOMIC DNA]</scope>
    <source>
        <strain evidence="2 3">DHOA06</strain>
    </source>
</reference>
<name>A0A3S0REP7_9GAMM</name>
<evidence type="ECO:0000313" key="2">
    <source>
        <dbReference type="EMBL" id="RUL64393.1"/>
    </source>
</evidence>
<dbReference type="Proteomes" id="UP000267077">
    <property type="component" value="Unassembled WGS sequence"/>
</dbReference>
<dbReference type="EMBL" id="RYZR01000005">
    <property type="protein sequence ID" value="RUL64393.1"/>
    <property type="molecule type" value="Genomic_DNA"/>
</dbReference>